<feature type="compositionally biased region" description="Polar residues" evidence="1">
    <location>
        <begin position="556"/>
        <end position="566"/>
    </location>
</feature>
<dbReference type="Proteomes" id="UP001443914">
    <property type="component" value="Unassembled WGS sequence"/>
</dbReference>
<feature type="compositionally biased region" description="Basic and acidic residues" evidence="1">
    <location>
        <begin position="468"/>
        <end position="478"/>
    </location>
</feature>
<feature type="compositionally biased region" description="Basic and acidic residues" evidence="1">
    <location>
        <begin position="530"/>
        <end position="541"/>
    </location>
</feature>
<dbReference type="PANTHER" id="PTHR36607">
    <property type="entry name" value="1,2-DIHYDROXY-3-KETO-5-METHYLTHIOPENTENE DIOXYGENASE 4"/>
    <property type="match status" value="1"/>
</dbReference>
<organism evidence="2 3">
    <name type="scientific">Saponaria officinalis</name>
    <name type="common">Common soapwort</name>
    <name type="synonym">Lychnis saponaria</name>
    <dbReference type="NCBI Taxonomy" id="3572"/>
    <lineage>
        <taxon>Eukaryota</taxon>
        <taxon>Viridiplantae</taxon>
        <taxon>Streptophyta</taxon>
        <taxon>Embryophyta</taxon>
        <taxon>Tracheophyta</taxon>
        <taxon>Spermatophyta</taxon>
        <taxon>Magnoliopsida</taxon>
        <taxon>eudicotyledons</taxon>
        <taxon>Gunneridae</taxon>
        <taxon>Pentapetalae</taxon>
        <taxon>Caryophyllales</taxon>
        <taxon>Caryophyllaceae</taxon>
        <taxon>Caryophylleae</taxon>
        <taxon>Saponaria</taxon>
    </lineage>
</organism>
<dbReference type="PANTHER" id="PTHR36607:SF20">
    <property type="entry name" value="AMINOTRANSFERASE-LIKE PLANT MOBILE DOMAIN-CONTAINING PROTEIN"/>
    <property type="match status" value="1"/>
</dbReference>
<feature type="region of interest" description="Disordered" evidence="1">
    <location>
        <begin position="465"/>
        <end position="573"/>
    </location>
</feature>
<dbReference type="EMBL" id="JBDFQZ010000004">
    <property type="protein sequence ID" value="KAK9732868.1"/>
    <property type="molecule type" value="Genomic_DNA"/>
</dbReference>
<evidence type="ECO:0000313" key="3">
    <source>
        <dbReference type="Proteomes" id="UP001443914"/>
    </source>
</evidence>
<name>A0AAW1LHB3_SAPOF</name>
<sequence length="770" mass="87900">MQYPRHLDRWCSEEDLDGLKTPHPVLLPSNHKQKDHFPSFEILRTSITKEKAHWSATPRFGCEFTYTPNYWEWLEDIIRQCRADLRATHILEAVHASLFLYSRNTSLMESFCEHWCPKTDTLVTATRETSISLWDIRTLANLPITGLLYDEVVPSLAELLDSSPDGNRHLPPSFRYLFAAFHVILSKRRSKTKVNFEDWCRFWFKGASKYSSSNIPISKEDFVSYGDAAPWDNTIHAVASLLASGQKISLAISMLASICRGLNDISASYVPGKSSGYFASHYVYAWLAKFYRSQRASTCKFIESSMAAFGGEGSLVTMKSGEARDLIPSGQKINWHAIPFGGVKQEMHVDNAHSSLYNTESLIAMRSSFLTLRYEDNNIVEPYSPHRFGRQFGFCQDVPGELEYDIREGSNERLFQLFGSSVLLEMKSRFVLPKGDLRLSILTTPAYDTLVETSYLPMFPVKKVTRRKSPEGHRDKNETSLGKRKLQDRVTRTTYESPAASTDALKKRGLRVKSTHDRAQQPAKKTSPPPKDKTRFDDKVRKVTPSPPKSVEKVSAPTSKRNSSSVPPDGDKSEEENILHIFDHSLESDDLNCTAEMFSKQDVNIADEVAASNKSLDDLDSFDDDLFIAVNDPQIRGAVSFLLEPETELKADRTIEPEFEIQREIMEVERQAVFPMVYSKREKLLRSSHEDLPRHMKELELVFDYAKSKNVDVSEMQARAKTYLDSESQLDSLKREFQKKPSTLDTEEKLKVVILKKERLKKELEELCKE</sequence>
<dbReference type="AlphaFoldDB" id="A0AAW1LHB3"/>
<keyword evidence="3" id="KW-1185">Reference proteome</keyword>
<accession>A0AAW1LHB3</accession>
<evidence type="ECO:0008006" key="4">
    <source>
        <dbReference type="Google" id="ProtNLM"/>
    </source>
</evidence>
<comment type="caution">
    <text evidence="2">The sequence shown here is derived from an EMBL/GenBank/DDBJ whole genome shotgun (WGS) entry which is preliminary data.</text>
</comment>
<gene>
    <name evidence="2" type="ORF">RND81_04G028500</name>
</gene>
<proteinExistence type="predicted"/>
<evidence type="ECO:0000256" key="1">
    <source>
        <dbReference type="SAM" id="MobiDB-lite"/>
    </source>
</evidence>
<protein>
    <recommendedName>
        <fullName evidence="4">Aminotransferase-like plant mobile domain-containing protein</fullName>
    </recommendedName>
</protein>
<reference evidence="2" key="1">
    <citation type="submission" date="2024-03" db="EMBL/GenBank/DDBJ databases">
        <title>WGS assembly of Saponaria officinalis var. Norfolk2.</title>
        <authorList>
            <person name="Jenkins J."/>
            <person name="Shu S."/>
            <person name="Grimwood J."/>
            <person name="Barry K."/>
            <person name="Goodstein D."/>
            <person name="Schmutz J."/>
            <person name="Leebens-Mack J."/>
            <person name="Osbourn A."/>
        </authorList>
    </citation>
    <scope>NUCLEOTIDE SEQUENCE [LARGE SCALE GENOMIC DNA]</scope>
    <source>
        <strain evidence="2">JIC</strain>
    </source>
</reference>
<evidence type="ECO:0000313" key="2">
    <source>
        <dbReference type="EMBL" id="KAK9732868.1"/>
    </source>
</evidence>